<feature type="domain" description="Peptidase S54 rhomboid" evidence="8">
    <location>
        <begin position="49"/>
        <end position="183"/>
    </location>
</feature>
<dbReference type="AlphaFoldDB" id="A0A0R1MRB7"/>
<dbReference type="GO" id="GO:0004252">
    <property type="term" value="F:serine-type endopeptidase activity"/>
    <property type="evidence" value="ECO:0007669"/>
    <property type="project" value="InterPro"/>
</dbReference>
<evidence type="ECO:0000313" key="9">
    <source>
        <dbReference type="EMBL" id="KRL07746.1"/>
    </source>
</evidence>
<dbReference type="RefSeq" id="WP_057869063.1">
    <property type="nucleotide sequence ID" value="NZ_AZDX01000005.1"/>
</dbReference>
<feature type="transmembrane region" description="Helical" evidence="7">
    <location>
        <begin position="58"/>
        <end position="78"/>
    </location>
</feature>
<evidence type="ECO:0000259" key="8">
    <source>
        <dbReference type="Pfam" id="PF01694"/>
    </source>
</evidence>
<keyword evidence="4" id="KW-0378">Hydrolase</keyword>
<dbReference type="GeneID" id="98311389"/>
<gene>
    <name evidence="9" type="ORF">FC92_GL001694</name>
</gene>
<keyword evidence="10" id="KW-1185">Reference proteome</keyword>
<dbReference type="Gene3D" id="1.20.1540.10">
    <property type="entry name" value="Rhomboid-like"/>
    <property type="match status" value="1"/>
</dbReference>
<dbReference type="GO" id="GO:0016020">
    <property type="term" value="C:membrane"/>
    <property type="evidence" value="ECO:0007669"/>
    <property type="project" value="UniProtKB-SubCell"/>
</dbReference>
<accession>A0A0R1MRB7</accession>
<evidence type="ECO:0000256" key="6">
    <source>
        <dbReference type="ARBA" id="ARBA00023136"/>
    </source>
</evidence>
<dbReference type="PATRIC" id="fig|1423759.3.peg.1767"/>
<dbReference type="Proteomes" id="UP000051448">
    <property type="component" value="Unassembled WGS sequence"/>
</dbReference>
<sequence>MVVKKPVVTYTLLGMNVIVFILMTLAGGSENLGVLVEFGAKVNALIVEGQWWRLIAPMFLHIGFEHIIVNMITLYFVGIQLENILGRIRFLAVYLVSGLIGNLASFAFNPNAVSAGASTALFGLFGVFLMMGESFGSNPYIRVMAKQFLLLVVLNIGFGFYGGVDLAGHIGGLIGGFLMGYSVGVPYVGSVPLPKKIVSILALIFLGIMMFTLGFKN</sequence>
<proteinExistence type="inferred from homology"/>
<dbReference type="EMBL" id="AZDX01000005">
    <property type="protein sequence ID" value="KRL07746.1"/>
    <property type="molecule type" value="Genomic_DNA"/>
</dbReference>
<feature type="transmembrane region" description="Helical" evidence="7">
    <location>
        <begin position="143"/>
        <end position="164"/>
    </location>
</feature>
<feature type="transmembrane region" description="Helical" evidence="7">
    <location>
        <begin position="90"/>
        <end position="108"/>
    </location>
</feature>
<reference evidence="9 10" key="1">
    <citation type="journal article" date="2015" name="Genome Announc.">
        <title>Expanding the biotechnology potential of lactobacilli through comparative genomics of 213 strains and associated genera.</title>
        <authorList>
            <person name="Sun Z."/>
            <person name="Harris H.M."/>
            <person name="McCann A."/>
            <person name="Guo C."/>
            <person name="Argimon S."/>
            <person name="Zhang W."/>
            <person name="Yang X."/>
            <person name="Jeffery I.B."/>
            <person name="Cooney J.C."/>
            <person name="Kagawa T.F."/>
            <person name="Liu W."/>
            <person name="Song Y."/>
            <person name="Salvetti E."/>
            <person name="Wrobel A."/>
            <person name="Rasinkangas P."/>
            <person name="Parkhill J."/>
            <person name="Rea M.C."/>
            <person name="O'Sullivan O."/>
            <person name="Ritari J."/>
            <person name="Douillard F.P."/>
            <person name="Paul Ross R."/>
            <person name="Yang R."/>
            <person name="Briner A.E."/>
            <person name="Felis G.E."/>
            <person name="de Vos W.M."/>
            <person name="Barrangou R."/>
            <person name="Klaenhammer T.R."/>
            <person name="Caufield P.W."/>
            <person name="Cui Y."/>
            <person name="Zhang H."/>
            <person name="O'Toole P.W."/>
        </authorList>
    </citation>
    <scope>NUCLEOTIDE SEQUENCE [LARGE SCALE GENOMIC DNA]</scope>
    <source>
        <strain evidence="9 10">DSM 19519</strain>
    </source>
</reference>
<evidence type="ECO:0000256" key="2">
    <source>
        <dbReference type="ARBA" id="ARBA00009045"/>
    </source>
</evidence>
<keyword evidence="6 7" id="KW-0472">Membrane</keyword>
<comment type="similarity">
    <text evidence="2">Belongs to the peptidase S54 family.</text>
</comment>
<feature type="transmembrane region" description="Helical" evidence="7">
    <location>
        <begin position="7"/>
        <end position="26"/>
    </location>
</feature>
<keyword evidence="5 7" id="KW-1133">Transmembrane helix</keyword>
<comment type="caution">
    <text evidence="9">The sequence shown here is derived from an EMBL/GenBank/DDBJ whole genome shotgun (WGS) entry which is preliminary data.</text>
</comment>
<dbReference type="InterPro" id="IPR022764">
    <property type="entry name" value="Peptidase_S54_rhomboid_dom"/>
</dbReference>
<dbReference type="STRING" id="1423759.FC92_GL001694"/>
<evidence type="ECO:0000256" key="4">
    <source>
        <dbReference type="ARBA" id="ARBA00022801"/>
    </source>
</evidence>
<dbReference type="PANTHER" id="PTHR43731">
    <property type="entry name" value="RHOMBOID PROTEASE"/>
    <property type="match status" value="1"/>
</dbReference>
<feature type="transmembrane region" description="Helical" evidence="7">
    <location>
        <begin position="197"/>
        <end position="215"/>
    </location>
</feature>
<evidence type="ECO:0000256" key="5">
    <source>
        <dbReference type="ARBA" id="ARBA00022989"/>
    </source>
</evidence>
<name>A0A0R1MRB7_9LACO</name>
<dbReference type="InterPro" id="IPR050925">
    <property type="entry name" value="Rhomboid_protease_S54"/>
</dbReference>
<evidence type="ECO:0000256" key="7">
    <source>
        <dbReference type="SAM" id="Phobius"/>
    </source>
</evidence>
<dbReference type="InterPro" id="IPR035952">
    <property type="entry name" value="Rhomboid-like_sf"/>
</dbReference>
<keyword evidence="3 7" id="KW-0812">Transmembrane</keyword>
<evidence type="ECO:0000256" key="1">
    <source>
        <dbReference type="ARBA" id="ARBA00004141"/>
    </source>
</evidence>
<feature type="transmembrane region" description="Helical" evidence="7">
    <location>
        <begin position="114"/>
        <end position="131"/>
    </location>
</feature>
<organism evidence="9 10">
    <name type="scientific">Liquorilactobacillus hordei DSM 19519</name>
    <dbReference type="NCBI Taxonomy" id="1423759"/>
    <lineage>
        <taxon>Bacteria</taxon>
        <taxon>Bacillati</taxon>
        <taxon>Bacillota</taxon>
        <taxon>Bacilli</taxon>
        <taxon>Lactobacillales</taxon>
        <taxon>Lactobacillaceae</taxon>
        <taxon>Liquorilactobacillus</taxon>
    </lineage>
</organism>
<evidence type="ECO:0000313" key="10">
    <source>
        <dbReference type="Proteomes" id="UP000051448"/>
    </source>
</evidence>
<dbReference type="PANTHER" id="PTHR43731:SF14">
    <property type="entry name" value="PRESENILIN-ASSOCIATED RHOMBOID-LIKE PROTEIN, MITOCHONDRIAL"/>
    <property type="match status" value="1"/>
</dbReference>
<dbReference type="SUPFAM" id="SSF144091">
    <property type="entry name" value="Rhomboid-like"/>
    <property type="match status" value="1"/>
</dbReference>
<comment type="subcellular location">
    <subcellularLocation>
        <location evidence="1">Membrane</location>
        <topology evidence="1">Multi-pass membrane protein</topology>
    </subcellularLocation>
</comment>
<evidence type="ECO:0000256" key="3">
    <source>
        <dbReference type="ARBA" id="ARBA00022692"/>
    </source>
</evidence>
<protein>
    <submittedName>
        <fullName evidence="9">Rhomboid family integral membrane protein</fullName>
    </submittedName>
</protein>
<dbReference type="Pfam" id="PF01694">
    <property type="entry name" value="Rhomboid"/>
    <property type="match status" value="1"/>
</dbReference>